<keyword evidence="6" id="KW-1185">Reference proteome</keyword>
<dbReference type="GO" id="GO:0071949">
    <property type="term" value="F:FAD binding"/>
    <property type="evidence" value="ECO:0007669"/>
    <property type="project" value="InterPro"/>
</dbReference>
<dbReference type="InterPro" id="IPR006094">
    <property type="entry name" value="Oxid_FAD_bind_N"/>
</dbReference>
<name>A0A165U3I6_9AGAM</name>
<feature type="signal peptide" evidence="3">
    <location>
        <begin position="1"/>
        <end position="22"/>
    </location>
</feature>
<protein>
    <submittedName>
        <fullName evidence="5">FAD-binding domain-containing protein</fullName>
    </submittedName>
</protein>
<dbReference type="OrthoDB" id="9983560at2759"/>
<dbReference type="Pfam" id="PF01565">
    <property type="entry name" value="FAD_binding_4"/>
    <property type="match status" value="1"/>
</dbReference>
<evidence type="ECO:0000313" key="5">
    <source>
        <dbReference type="EMBL" id="KZT27587.1"/>
    </source>
</evidence>
<keyword evidence="2" id="KW-0560">Oxidoreductase</keyword>
<dbReference type="SUPFAM" id="SSF56176">
    <property type="entry name" value="FAD-binding/transporter-associated domain-like"/>
    <property type="match status" value="1"/>
</dbReference>
<evidence type="ECO:0000259" key="4">
    <source>
        <dbReference type="PROSITE" id="PS51387"/>
    </source>
</evidence>
<evidence type="ECO:0000256" key="1">
    <source>
        <dbReference type="ARBA" id="ARBA00005466"/>
    </source>
</evidence>
<evidence type="ECO:0000256" key="3">
    <source>
        <dbReference type="SAM" id="SignalP"/>
    </source>
</evidence>
<dbReference type="Proteomes" id="UP000076761">
    <property type="component" value="Unassembled WGS sequence"/>
</dbReference>
<dbReference type="InterPro" id="IPR016166">
    <property type="entry name" value="FAD-bd_PCMH"/>
</dbReference>
<feature type="chain" id="PRO_5007867404" evidence="3">
    <location>
        <begin position="23"/>
        <end position="573"/>
    </location>
</feature>
<dbReference type="InterPro" id="IPR012951">
    <property type="entry name" value="BBE"/>
</dbReference>
<evidence type="ECO:0000313" key="6">
    <source>
        <dbReference type="Proteomes" id="UP000076761"/>
    </source>
</evidence>
<dbReference type="InParanoid" id="A0A165U3I6"/>
<dbReference type="PANTHER" id="PTHR13878:SF91">
    <property type="entry name" value="FAD BINDING DOMAIN PROTEIN (AFU_ORTHOLOGUE AFUA_6G12070)-RELATED"/>
    <property type="match status" value="1"/>
</dbReference>
<dbReference type="InterPro" id="IPR050432">
    <property type="entry name" value="FAD-linked_Oxidoreductases_BP"/>
</dbReference>
<dbReference type="PANTHER" id="PTHR13878">
    <property type="entry name" value="GULONOLACTONE OXIDASE"/>
    <property type="match status" value="1"/>
</dbReference>
<dbReference type="AlphaFoldDB" id="A0A165U3I6"/>
<dbReference type="Pfam" id="PF08031">
    <property type="entry name" value="BBE"/>
    <property type="match status" value="1"/>
</dbReference>
<sequence>MAGGCLTLLTTVLAFGAANVHASTESFPSDAWTVLSQAVGGRLSEAKPIALPCFSYYDGQLNQRNDSACAAVEAGYTSPTYRVANFGDYMMSHWETCQSTSEQCILDSSDPSNPQAWQQYNCSQGSIAPHYIDVRSAFDVQAAYTFSALTKTPLVIKNSGHDYKGRSSQKGALALWMHNLQDMSWSKNFVPWGCPTSNSYAAMTAGAGVGWQTAYEYADANNFTIIGGYHQTVGVSGGWAMGGGHSILTPVYGLGVDRVLQFKIVTPDGIYRIANECQNTDLFWALRGGGGGTFGVVLESTHRVEPNPIPIQVASLNFTANSTNTHGWLSIVVNSSYKWGTEGWGGHIGPANLINVTPLLSLDEAKESLQEASDYVTAQGGSVVIETLPSWYAFFAKYVISAQSAVGQEYLLGSRLMPSALFQTNEGKQQILDALINMLPSANPYIVVGTPFLYNQTAGATSINPVWYDSLWHLSFHTLFTFNSTLDEKKAAYQTGNDIVATLRAIAPDSGAYMNEGLVYEPDYEHSFWGSNYNQLLSIKNKYDPYGLLDCWTCVGWSGQSDPKYSCYLNLSD</sequence>
<evidence type="ECO:0000256" key="2">
    <source>
        <dbReference type="ARBA" id="ARBA00023002"/>
    </source>
</evidence>
<gene>
    <name evidence="5" type="ORF">NEOLEDRAFT_1130591</name>
</gene>
<keyword evidence="3" id="KW-0732">Signal</keyword>
<dbReference type="Gene3D" id="3.30.465.10">
    <property type="match status" value="2"/>
</dbReference>
<proteinExistence type="inferred from homology"/>
<feature type="domain" description="FAD-binding PCMH-type" evidence="4">
    <location>
        <begin position="124"/>
        <end position="307"/>
    </location>
</feature>
<dbReference type="EMBL" id="KV425561">
    <property type="protein sequence ID" value="KZT27587.1"/>
    <property type="molecule type" value="Genomic_DNA"/>
</dbReference>
<accession>A0A165U3I6</accession>
<dbReference type="InterPro" id="IPR016169">
    <property type="entry name" value="FAD-bd_PCMH_sub2"/>
</dbReference>
<dbReference type="InterPro" id="IPR036318">
    <property type="entry name" value="FAD-bd_PCMH-like_sf"/>
</dbReference>
<comment type="similarity">
    <text evidence="1">Belongs to the oxygen-dependent FAD-linked oxidoreductase family.</text>
</comment>
<dbReference type="GO" id="GO:0016491">
    <property type="term" value="F:oxidoreductase activity"/>
    <property type="evidence" value="ECO:0007669"/>
    <property type="project" value="UniProtKB-KW"/>
</dbReference>
<dbReference type="STRING" id="1314782.A0A165U3I6"/>
<organism evidence="5 6">
    <name type="scientific">Neolentinus lepideus HHB14362 ss-1</name>
    <dbReference type="NCBI Taxonomy" id="1314782"/>
    <lineage>
        <taxon>Eukaryota</taxon>
        <taxon>Fungi</taxon>
        <taxon>Dikarya</taxon>
        <taxon>Basidiomycota</taxon>
        <taxon>Agaricomycotina</taxon>
        <taxon>Agaricomycetes</taxon>
        <taxon>Gloeophyllales</taxon>
        <taxon>Gloeophyllaceae</taxon>
        <taxon>Neolentinus</taxon>
    </lineage>
</organism>
<reference evidence="5 6" key="1">
    <citation type="journal article" date="2016" name="Mol. Biol. Evol.">
        <title>Comparative Genomics of Early-Diverging Mushroom-Forming Fungi Provides Insights into the Origins of Lignocellulose Decay Capabilities.</title>
        <authorList>
            <person name="Nagy L.G."/>
            <person name="Riley R."/>
            <person name="Tritt A."/>
            <person name="Adam C."/>
            <person name="Daum C."/>
            <person name="Floudas D."/>
            <person name="Sun H."/>
            <person name="Yadav J.S."/>
            <person name="Pangilinan J."/>
            <person name="Larsson K.H."/>
            <person name="Matsuura K."/>
            <person name="Barry K."/>
            <person name="Labutti K."/>
            <person name="Kuo R."/>
            <person name="Ohm R.A."/>
            <person name="Bhattacharya S.S."/>
            <person name="Shirouzu T."/>
            <person name="Yoshinaga Y."/>
            <person name="Martin F.M."/>
            <person name="Grigoriev I.V."/>
            <person name="Hibbett D.S."/>
        </authorList>
    </citation>
    <scope>NUCLEOTIDE SEQUENCE [LARGE SCALE GENOMIC DNA]</scope>
    <source>
        <strain evidence="5 6">HHB14362 ss-1</strain>
    </source>
</reference>
<dbReference type="PROSITE" id="PS51387">
    <property type="entry name" value="FAD_PCMH"/>
    <property type="match status" value="1"/>
</dbReference>